<dbReference type="PANTHER" id="PTHR45138">
    <property type="entry name" value="REGULATORY COMPONENTS OF SENSORY TRANSDUCTION SYSTEM"/>
    <property type="match status" value="1"/>
</dbReference>
<organism evidence="5 6">
    <name type="scientific">Achromobacter piechaudii</name>
    <dbReference type="NCBI Taxonomy" id="72556"/>
    <lineage>
        <taxon>Bacteria</taxon>
        <taxon>Pseudomonadati</taxon>
        <taxon>Pseudomonadota</taxon>
        <taxon>Betaproteobacteria</taxon>
        <taxon>Burkholderiales</taxon>
        <taxon>Alcaligenaceae</taxon>
        <taxon>Achromobacter</taxon>
    </lineage>
</organism>
<dbReference type="Pfam" id="PF00990">
    <property type="entry name" value="GGDEF"/>
    <property type="match status" value="1"/>
</dbReference>
<evidence type="ECO:0000256" key="3">
    <source>
        <dbReference type="SAM" id="Phobius"/>
    </source>
</evidence>
<proteinExistence type="predicted"/>
<feature type="transmembrane region" description="Helical" evidence="3">
    <location>
        <begin position="330"/>
        <end position="353"/>
    </location>
</feature>
<evidence type="ECO:0000313" key="6">
    <source>
        <dbReference type="Proteomes" id="UP000494105"/>
    </source>
</evidence>
<dbReference type="InterPro" id="IPR029787">
    <property type="entry name" value="Nucleotide_cyclase"/>
</dbReference>
<dbReference type="SUPFAM" id="SSF55073">
    <property type="entry name" value="Nucleotide cyclase"/>
    <property type="match status" value="1"/>
</dbReference>
<dbReference type="PROSITE" id="PS50887">
    <property type="entry name" value="GGDEF"/>
    <property type="match status" value="1"/>
</dbReference>
<sequence length="592" mass="64790">MLFGTSMLRRAFASQSLEKVFFLLAAGMLLLVSVLTGMLLLQNWKTCSSSTDARNAFEIVRATVTVIEMASAERGPMNAALGADHPLPASTLAALRAAREKTDRHIDALLALYAPPLNPTSAKERTDFLRARQALIEARKNADQRIAMPRDQLSTELVWDTVSRMVAVIPEWQAAMAGQVGVAMQNEIDAPGVLSLALLASDLREQAGFLGSLYTPALTAHRALTLDEHYRIERVRGRIDELWALINSRMATRPDLAASLMYATLRQRYFGEGLDYLDQVRGALTSSYSTRISTGELAATYVPLMGSITQFRDALLDRVSQSIQVHREQALMLLVVTLVATALLVAALALALVQLRRKVIRPFGLVTRIISAIAHGTTPARIPAGRHQGEVGDVFAALRVLKDSSVVRKRLESERDRLIADLATQAETDYLTGLLNRRAFETRFELARANWQGPGPALTFILFDIDHFKHVNDTYGHASGDLALKAVADLCRVVWRKSDVVARVGGEEFAVLCHTGSAAEAVEMAERMRAAIADTEVLSDNGKLFGLTASFGVACVPWEQAALAGTMFNVADELLYQAKLNGRNQVVQRSLV</sequence>
<dbReference type="FunFam" id="3.30.70.270:FF:000001">
    <property type="entry name" value="Diguanylate cyclase domain protein"/>
    <property type="match status" value="1"/>
</dbReference>
<feature type="domain" description="GGDEF" evidence="4">
    <location>
        <begin position="456"/>
        <end position="591"/>
    </location>
</feature>
<evidence type="ECO:0000259" key="4">
    <source>
        <dbReference type="PROSITE" id="PS50887"/>
    </source>
</evidence>
<evidence type="ECO:0000256" key="1">
    <source>
        <dbReference type="ARBA" id="ARBA00012528"/>
    </source>
</evidence>
<dbReference type="Gene3D" id="6.10.340.10">
    <property type="match status" value="1"/>
</dbReference>
<protein>
    <recommendedName>
        <fullName evidence="1">diguanylate cyclase</fullName>
        <ecNumber evidence="1">2.7.7.65</ecNumber>
    </recommendedName>
</protein>
<dbReference type="InterPro" id="IPR050469">
    <property type="entry name" value="Diguanylate_Cyclase"/>
</dbReference>
<dbReference type="CDD" id="cd01949">
    <property type="entry name" value="GGDEF"/>
    <property type="match status" value="1"/>
</dbReference>
<dbReference type="InterPro" id="IPR043128">
    <property type="entry name" value="Rev_trsase/Diguanyl_cyclase"/>
</dbReference>
<dbReference type="InterPro" id="IPR000160">
    <property type="entry name" value="GGDEF_dom"/>
</dbReference>
<accession>A0A6S7D0V9</accession>
<evidence type="ECO:0000256" key="2">
    <source>
        <dbReference type="ARBA" id="ARBA00034247"/>
    </source>
</evidence>
<dbReference type="PANTHER" id="PTHR45138:SF9">
    <property type="entry name" value="DIGUANYLATE CYCLASE DGCM-RELATED"/>
    <property type="match status" value="1"/>
</dbReference>
<dbReference type="EC" id="2.7.7.65" evidence="1"/>
<dbReference type="EMBL" id="CADILD010000002">
    <property type="protein sequence ID" value="CAB3869585.1"/>
    <property type="molecule type" value="Genomic_DNA"/>
</dbReference>
<dbReference type="Gene3D" id="3.30.70.270">
    <property type="match status" value="1"/>
</dbReference>
<reference evidence="5 6" key="1">
    <citation type="submission" date="2020-04" db="EMBL/GenBank/DDBJ databases">
        <authorList>
            <person name="De Canck E."/>
        </authorList>
    </citation>
    <scope>NUCLEOTIDE SEQUENCE [LARGE SCALE GENOMIC DNA]</scope>
    <source>
        <strain evidence="5 6">LMG 1861</strain>
    </source>
</reference>
<gene>
    <name evidence="5" type="ORF">LMG1861_02691</name>
</gene>
<name>A0A6S7D0V9_9BURK</name>
<dbReference type="SMART" id="SM00267">
    <property type="entry name" value="GGDEF"/>
    <property type="match status" value="1"/>
</dbReference>
<keyword evidence="3" id="KW-0812">Transmembrane</keyword>
<dbReference type="AlphaFoldDB" id="A0A6S7D0V9"/>
<dbReference type="GO" id="GO:0052621">
    <property type="term" value="F:diguanylate cyclase activity"/>
    <property type="evidence" value="ECO:0007669"/>
    <property type="project" value="UniProtKB-EC"/>
</dbReference>
<feature type="transmembrane region" description="Helical" evidence="3">
    <location>
        <begin position="20"/>
        <end position="41"/>
    </location>
</feature>
<comment type="catalytic activity">
    <reaction evidence="2">
        <text>2 GTP = 3',3'-c-di-GMP + 2 diphosphate</text>
        <dbReference type="Rhea" id="RHEA:24898"/>
        <dbReference type="ChEBI" id="CHEBI:33019"/>
        <dbReference type="ChEBI" id="CHEBI:37565"/>
        <dbReference type="ChEBI" id="CHEBI:58805"/>
        <dbReference type="EC" id="2.7.7.65"/>
    </reaction>
</comment>
<keyword evidence="3" id="KW-1133">Transmembrane helix</keyword>
<keyword evidence="3" id="KW-0472">Membrane</keyword>
<evidence type="ECO:0000313" key="5">
    <source>
        <dbReference type="EMBL" id="CAB3869585.1"/>
    </source>
</evidence>
<dbReference type="NCBIfam" id="TIGR00254">
    <property type="entry name" value="GGDEF"/>
    <property type="match status" value="1"/>
</dbReference>
<dbReference type="Proteomes" id="UP000494105">
    <property type="component" value="Unassembled WGS sequence"/>
</dbReference>